<dbReference type="AlphaFoldDB" id="A0A560W8E9"/>
<accession>A0A560W8E9</accession>
<keyword evidence="2" id="KW-1185">Reference proteome</keyword>
<evidence type="ECO:0008006" key="3">
    <source>
        <dbReference type="Google" id="ProtNLM"/>
    </source>
</evidence>
<dbReference type="EMBL" id="VIUW01000004">
    <property type="protein sequence ID" value="TWD13912.1"/>
    <property type="molecule type" value="Genomic_DNA"/>
</dbReference>
<comment type="caution">
    <text evidence="1">The sequence shown here is derived from an EMBL/GenBank/DDBJ whole genome shotgun (WGS) entry which is preliminary data.</text>
</comment>
<reference evidence="1 2" key="1">
    <citation type="submission" date="2019-06" db="EMBL/GenBank/DDBJ databases">
        <title>Sequencing the genomes of 1000 actinobacteria strains.</title>
        <authorList>
            <person name="Klenk H.-P."/>
        </authorList>
    </citation>
    <scope>NUCLEOTIDE SEQUENCE [LARGE SCALE GENOMIC DNA]</scope>
    <source>
        <strain evidence="1 2">DSM 18935</strain>
    </source>
</reference>
<evidence type="ECO:0000313" key="2">
    <source>
        <dbReference type="Proteomes" id="UP000315628"/>
    </source>
</evidence>
<gene>
    <name evidence="1" type="ORF">FB557_2555</name>
</gene>
<organism evidence="1 2">
    <name type="scientific">Marihabitans asiaticum</name>
    <dbReference type="NCBI Taxonomy" id="415218"/>
    <lineage>
        <taxon>Bacteria</taxon>
        <taxon>Bacillati</taxon>
        <taxon>Actinomycetota</taxon>
        <taxon>Actinomycetes</taxon>
        <taxon>Micrococcales</taxon>
        <taxon>Intrasporangiaceae</taxon>
        <taxon>Marihabitans</taxon>
    </lineage>
</organism>
<evidence type="ECO:0000313" key="1">
    <source>
        <dbReference type="EMBL" id="TWD13912.1"/>
    </source>
</evidence>
<protein>
    <recommendedName>
        <fullName evidence="3">DUF559 domain-containing protein</fullName>
    </recommendedName>
</protein>
<name>A0A560W8E9_9MICO</name>
<sequence length="309" mass="33946">MHAWLCEQAADTDLAVSRVWLRGKGIDRKMTARQVRQRRWSVAGRQTIHLRDAPLTDLAQRWRAVWETGEGVALVDGVSALQAAGLTGWRDDVVHVSLLHRHDYLSAEGVKVHKVARRVDDEQTSSGLPRTRPAVAAIRAAHWAVTDRSAATILAMAVQQRIVTGAQLVEAQRVVRGRTRRALIKALVGDIADGAHSLGELDFTAQCRARGIPAPTRQVLRTLPNGHAYLDGYYEANGVVVEIDGAGHLWGLKTTEDYLRANELVLGEDRVLRINVVGLRVEADAFFDQLARGLALPPLRPQAATPFAD</sequence>
<proteinExistence type="predicted"/>
<dbReference type="Proteomes" id="UP000315628">
    <property type="component" value="Unassembled WGS sequence"/>
</dbReference>